<sequence length="263" mass="29702">MAMLTEITTLEEKYIELCKKHGTIPNTSILSAFFEAEDKKSRTQRCTMNLLVDRVMYDDFHPLLELCNEINASEVEGIDLSVRSFCSLEDQYVLSLIRSVNQKLRLVDVHDCFGKTLCGLSCEVLNVRYLHFRKLDIVESSHSCVQPCDWFCAALLKLPFLDVLRLQIWICCSESSTGGGGCSSAAPRQRNTTSIKAAAAIGMQPVMVPISFRQRKESQTNRGELQLAPEMGCEYSSPITLSKLHGLCQKSEVEELMNPRYRF</sequence>
<evidence type="ECO:0000313" key="3">
    <source>
        <dbReference type="Proteomes" id="UP000712281"/>
    </source>
</evidence>
<name>A0A8S9FRL9_BRACR</name>
<reference evidence="2" key="1">
    <citation type="submission" date="2019-12" db="EMBL/GenBank/DDBJ databases">
        <title>Genome sequencing and annotation of Brassica cretica.</title>
        <authorList>
            <person name="Studholme D.J."/>
            <person name="Sarris P.F."/>
        </authorList>
    </citation>
    <scope>NUCLEOTIDE SEQUENCE</scope>
    <source>
        <strain evidence="2">PFS-001/15</strain>
        <tissue evidence="2">Leaf</tissue>
    </source>
</reference>
<dbReference type="EMBL" id="QGKW02002228">
    <property type="protein sequence ID" value="KAF2536373.1"/>
    <property type="molecule type" value="Genomic_DNA"/>
</dbReference>
<evidence type="ECO:0000313" key="2">
    <source>
        <dbReference type="EMBL" id="KAF2536373.1"/>
    </source>
</evidence>
<comment type="caution">
    <text evidence="2">The sequence shown here is derived from an EMBL/GenBank/DDBJ whole genome shotgun (WGS) entry which is preliminary data.</text>
</comment>
<proteinExistence type="predicted"/>
<organism evidence="2 3">
    <name type="scientific">Brassica cretica</name>
    <name type="common">Mustard</name>
    <dbReference type="NCBI Taxonomy" id="69181"/>
    <lineage>
        <taxon>Eukaryota</taxon>
        <taxon>Viridiplantae</taxon>
        <taxon>Streptophyta</taxon>
        <taxon>Embryophyta</taxon>
        <taxon>Tracheophyta</taxon>
        <taxon>Spermatophyta</taxon>
        <taxon>Magnoliopsida</taxon>
        <taxon>eudicotyledons</taxon>
        <taxon>Gunneridae</taxon>
        <taxon>Pentapetalae</taxon>
        <taxon>rosids</taxon>
        <taxon>malvids</taxon>
        <taxon>Brassicales</taxon>
        <taxon>Brassicaceae</taxon>
        <taxon>Brassiceae</taxon>
        <taxon>Brassica</taxon>
    </lineage>
</organism>
<gene>
    <name evidence="2" type="ORF">F2Q68_00019952</name>
</gene>
<dbReference type="Proteomes" id="UP000712281">
    <property type="component" value="Unassembled WGS sequence"/>
</dbReference>
<dbReference type="AlphaFoldDB" id="A0A8S9FRL9"/>
<dbReference type="PANTHER" id="PTHR47201">
    <property type="entry name" value="BNAC09G30780D PROTEIN"/>
    <property type="match status" value="1"/>
</dbReference>
<accession>A0A8S9FRL9</accession>
<dbReference type="GO" id="GO:0071493">
    <property type="term" value="P:cellular response to UV-B"/>
    <property type="evidence" value="ECO:0007669"/>
    <property type="project" value="InterPro"/>
</dbReference>
<dbReference type="InterPro" id="IPR048514">
    <property type="entry name" value="DHU1_N"/>
</dbReference>
<feature type="domain" description="DWD hypersensitive to UV-B 1 N-terminal" evidence="1">
    <location>
        <begin position="5"/>
        <end position="139"/>
    </location>
</feature>
<dbReference type="PANTHER" id="PTHR47201:SF1">
    <property type="entry name" value="PROTEIN DWD HYPERSENSITIVE TO UV-B 1"/>
    <property type="match status" value="1"/>
</dbReference>
<dbReference type="GO" id="GO:0080008">
    <property type="term" value="C:Cul4-RING E3 ubiquitin ligase complex"/>
    <property type="evidence" value="ECO:0007669"/>
    <property type="project" value="InterPro"/>
</dbReference>
<dbReference type="InterPro" id="IPR046377">
    <property type="entry name" value="DHU1"/>
</dbReference>
<dbReference type="Pfam" id="PF20919">
    <property type="entry name" value="DHU1_N"/>
    <property type="match status" value="1"/>
</dbReference>
<protein>
    <recommendedName>
        <fullName evidence="1">DWD hypersensitive to UV-B 1 N-terminal domain-containing protein</fullName>
    </recommendedName>
</protein>
<evidence type="ECO:0000259" key="1">
    <source>
        <dbReference type="Pfam" id="PF20919"/>
    </source>
</evidence>